<protein>
    <submittedName>
        <fullName evidence="2">GWxTD domain-containing protein</fullName>
    </submittedName>
</protein>
<dbReference type="NCBIfam" id="TIGR04514">
    <property type="entry name" value="GWxTD_dom"/>
    <property type="match status" value="1"/>
</dbReference>
<accession>A0A7V1PVT5</accession>
<comment type="caution">
    <text evidence="2">The sequence shown here is derived from an EMBL/GenBank/DDBJ whole genome shotgun (WGS) entry which is preliminary data.</text>
</comment>
<name>A0A7V1PVT5_CALAY</name>
<organism evidence="2">
    <name type="scientific">Caldithrix abyssi</name>
    <dbReference type="NCBI Taxonomy" id="187145"/>
    <lineage>
        <taxon>Bacteria</taxon>
        <taxon>Pseudomonadati</taxon>
        <taxon>Calditrichota</taxon>
        <taxon>Calditrichia</taxon>
        <taxon>Calditrichales</taxon>
        <taxon>Calditrichaceae</taxon>
        <taxon>Caldithrix</taxon>
    </lineage>
</organism>
<reference evidence="2" key="1">
    <citation type="journal article" date="2020" name="mSystems">
        <title>Genome- and Community-Level Interaction Insights into Carbon Utilization and Element Cycling Functions of Hydrothermarchaeota in Hydrothermal Sediment.</title>
        <authorList>
            <person name="Zhou Z."/>
            <person name="Liu Y."/>
            <person name="Xu W."/>
            <person name="Pan J."/>
            <person name="Luo Z.H."/>
            <person name="Li M."/>
        </authorList>
    </citation>
    <scope>NUCLEOTIDE SEQUENCE [LARGE SCALE GENOMIC DNA]</scope>
    <source>
        <strain evidence="2">HyVt-456</strain>
    </source>
</reference>
<evidence type="ECO:0000313" key="2">
    <source>
        <dbReference type="EMBL" id="HED11326.1"/>
    </source>
</evidence>
<dbReference type="AlphaFoldDB" id="A0A7V1PVT5"/>
<dbReference type="Pfam" id="PF20094">
    <property type="entry name" value="GWxTD_dom"/>
    <property type="match status" value="1"/>
</dbReference>
<evidence type="ECO:0000259" key="1">
    <source>
        <dbReference type="Pfam" id="PF20094"/>
    </source>
</evidence>
<dbReference type="Proteomes" id="UP000886005">
    <property type="component" value="Unassembled WGS sequence"/>
</dbReference>
<sequence length="479" mass="56600">MNMVRRRWLKIGKTGDMAQSAVRLDLPCFKRGGEVNSNLFGDGMRVLIILLTILINLQAQPSEPPLQKDLIDVPSRYHFPVKRKAPVQFNFFIDRDPGWRPLFRLAVAVQNDFLQFTRTDSAFLASYEVTASLRIRDTLIAGYTWREKVSIPDFKTTNSQWIYQTHEYLLPLTNSVARDSLKSANYNVLLEVRDLSSSVKYKAVLPYNHKREGGTRPLSTDVAFFEHDSVDNRPAYTLSPMHRVLEFNRPYHAFIRLRTEVGDSVRIEIRLNQQLKDQKKLVQRQFVNGVSTKTEMAIRYILPMKSLVEGHYSLRFNVVINKKNLTPEKEFDVVWIKKPVYLYHPDLAIRPMKYLLTDEQRAEVKGMNYRKLGQWIEKFWEERDPTPDTRYNELLEVYFKRVSETVRLFSNRHKEGWQTDRGRIYLLYGPPEKIENRRYDTRTPHITWLYPSRNLSFTFVDRDRDKEFELLGDEDTEDE</sequence>
<dbReference type="InterPro" id="IPR030959">
    <property type="entry name" value="GWxTD_dom"/>
</dbReference>
<gene>
    <name evidence="2" type="ORF">ENJ10_11610</name>
</gene>
<dbReference type="EMBL" id="DRLD01000322">
    <property type="protein sequence ID" value="HED11326.1"/>
    <property type="molecule type" value="Genomic_DNA"/>
</dbReference>
<proteinExistence type="predicted"/>
<feature type="domain" description="GWxTD" evidence="1">
    <location>
        <begin position="348"/>
        <end position="470"/>
    </location>
</feature>